<proteinExistence type="predicted"/>
<protein>
    <submittedName>
        <fullName evidence="1">Uncharacterized protein</fullName>
    </submittedName>
</protein>
<accession>A0A5J5ADU2</accession>
<sequence length="109" mass="12268">MSRNKFVEVGVTLLEDSNNGSRSQLIFAKNPGWERLSEINGLWLCKDFLSSEQQSSLLSIIDNGLSYGAIPWPAADILAHPRSGGKSHLNPFHTTFPHYERKAFDPKPW</sequence>
<reference evidence="1 2" key="1">
    <citation type="submission" date="2019-09" db="EMBL/GenBank/DDBJ databases">
        <title>A chromosome-level genome assembly of the Chinese tupelo Nyssa sinensis.</title>
        <authorList>
            <person name="Yang X."/>
            <person name="Kang M."/>
            <person name="Yang Y."/>
            <person name="Xiong H."/>
            <person name="Wang M."/>
            <person name="Zhang Z."/>
            <person name="Wang Z."/>
            <person name="Wu H."/>
            <person name="Ma T."/>
            <person name="Liu J."/>
            <person name="Xi Z."/>
        </authorList>
    </citation>
    <scope>NUCLEOTIDE SEQUENCE [LARGE SCALE GENOMIC DNA]</scope>
    <source>
        <strain evidence="1">J267</strain>
        <tissue evidence="1">Leaf</tissue>
    </source>
</reference>
<gene>
    <name evidence="1" type="ORF">F0562_035764</name>
</gene>
<evidence type="ECO:0000313" key="1">
    <source>
        <dbReference type="EMBL" id="KAA8528409.1"/>
    </source>
</evidence>
<organism evidence="1 2">
    <name type="scientific">Nyssa sinensis</name>
    <dbReference type="NCBI Taxonomy" id="561372"/>
    <lineage>
        <taxon>Eukaryota</taxon>
        <taxon>Viridiplantae</taxon>
        <taxon>Streptophyta</taxon>
        <taxon>Embryophyta</taxon>
        <taxon>Tracheophyta</taxon>
        <taxon>Spermatophyta</taxon>
        <taxon>Magnoliopsida</taxon>
        <taxon>eudicotyledons</taxon>
        <taxon>Gunneridae</taxon>
        <taxon>Pentapetalae</taxon>
        <taxon>asterids</taxon>
        <taxon>Cornales</taxon>
        <taxon>Nyssaceae</taxon>
        <taxon>Nyssa</taxon>
    </lineage>
</organism>
<dbReference type="AlphaFoldDB" id="A0A5J5ADU2"/>
<name>A0A5J5ADU2_9ASTE</name>
<dbReference type="OrthoDB" id="412814at2759"/>
<evidence type="ECO:0000313" key="2">
    <source>
        <dbReference type="Proteomes" id="UP000325577"/>
    </source>
</evidence>
<dbReference type="Proteomes" id="UP000325577">
    <property type="component" value="Linkage Group LG21"/>
</dbReference>
<dbReference type="EMBL" id="CM018045">
    <property type="protein sequence ID" value="KAA8528409.1"/>
    <property type="molecule type" value="Genomic_DNA"/>
</dbReference>
<keyword evidence="2" id="KW-1185">Reference proteome</keyword>